<accession>A0AAV7QVI3</accession>
<dbReference type="PANTHER" id="PTHR14388:SF7">
    <property type="entry name" value="SH2 DOMAIN-CONTAINING PROTEIN 4B"/>
    <property type="match status" value="1"/>
</dbReference>
<name>A0AAV7QVI3_PLEWA</name>
<evidence type="ECO:0000313" key="2">
    <source>
        <dbReference type="EMBL" id="KAJ1143829.1"/>
    </source>
</evidence>
<evidence type="ECO:0000313" key="3">
    <source>
        <dbReference type="Proteomes" id="UP001066276"/>
    </source>
</evidence>
<gene>
    <name evidence="2" type="ORF">NDU88_010131</name>
</gene>
<reference evidence="2" key="1">
    <citation type="journal article" date="2022" name="bioRxiv">
        <title>Sequencing and chromosome-scale assembly of the giantPleurodeles waltlgenome.</title>
        <authorList>
            <person name="Brown T."/>
            <person name="Elewa A."/>
            <person name="Iarovenko S."/>
            <person name="Subramanian E."/>
            <person name="Araus A.J."/>
            <person name="Petzold A."/>
            <person name="Susuki M."/>
            <person name="Suzuki K.-i.T."/>
            <person name="Hayashi T."/>
            <person name="Toyoda A."/>
            <person name="Oliveira C."/>
            <person name="Osipova E."/>
            <person name="Leigh N.D."/>
            <person name="Simon A."/>
            <person name="Yun M.H."/>
        </authorList>
    </citation>
    <scope>NUCLEOTIDE SEQUENCE</scope>
    <source>
        <strain evidence="2">20211129_DDA</strain>
        <tissue evidence="2">Liver</tissue>
    </source>
</reference>
<organism evidence="2 3">
    <name type="scientific">Pleurodeles waltl</name>
    <name type="common">Iberian ribbed newt</name>
    <dbReference type="NCBI Taxonomy" id="8319"/>
    <lineage>
        <taxon>Eukaryota</taxon>
        <taxon>Metazoa</taxon>
        <taxon>Chordata</taxon>
        <taxon>Craniata</taxon>
        <taxon>Vertebrata</taxon>
        <taxon>Euteleostomi</taxon>
        <taxon>Amphibia</taxon>
        <taxon>Batrachia</taxon>
        <taxon>Caudata</taxon>
        <taxon>Salamandroidea</taxon>
        <taxon>Salamandridae</taxon>
        <taxon>Pleurodelinae</taxon>
        <taxon>Pleurodeles</taxon>
    </lineage>
</organism>
<evidence type="ECO:0000256" key="1">
    <source>
        <dbReference type="ARBA" id="ARBA00022999"/>
    </source>
</evidence>
<dbReference type="GO" id="GO:0005737">
    <property type="term" value="C:cytoplasm"/>
    <property type="evidence" value="ECO:0007669"/>
    <property type="project" value="TreeGrafter"/>
</dbReference>
<comment type="caution">
    <text evidence="2">The sequence shown here is derived from an EMBL/GenBank/DDBJ whole genome shotgun (WGS) entry which is preliminary data.</text>
</comment>
<dbReference type="EMBL" id="JANPWB010000010">
    <property type="protein sequence ID" value="KAJ1143829.1"/>
    <property type="molecule type" value="Genomic_DNA"/>
</dbReference>
<dbReference type="Proteomes" id="UP001066276">
    <property type="component" value="Chromosome 6"/>
</dbReference>
<keyword evidence="3" id="KW-1185">Reference proteome</keyword>
<keyword evidence="1" id="KW-0727">SH2 domain</keyword>
<proteinExistence type="predicted"/>
<sequence length="114" mass="13793">MLQQILRDMYIDPDLLAELNEEQKQILFYKMREEQLRRWYEWDRSVEKKESNMKIKAKFEHRSSVNLSRPYRRERSLIHCDTHPSNLQISEISHLSGFTQTTSLDVMDHGKLLL</sequence>
<dbReference type="AlphaFoldDB" id="A0AAV7QVI3"/>
<dbReference type="PANTHER" id="PTHR14388">
    <property type="entry name" value="T CELL-SPECIFIC ADAPTER PROTEIN TSAD"/>
    <property type="match status" value="1"/>
</dbReference>
<protein>
    <submittedName>
        <fullName evidence="2">Uncharacterized protein</fullName>
    </submittedName>
</protein>